<keyword evidence="3 5" id="KW-0808">Transferase</keyword>
<dbReference type="HAMAP" id="MF_03223">
    <property type="entry name" value="Methyltr_EFM7"/>
    <property type="match status" value="1"/>
</dbReference>
<comment type="function">
    <text evidence="5">S-adenosyl-L-methionine-dependent protein methyltransferase that trimethylates the N-terminal glycine 'Gly-2' of elongation factor 1-alpha, before also catalyzing the mono- and dimethylation of 'Lys-3'.</text>
</comment>
<protein>
    <recommendedName>
        <fullName evidence="5">Protein N-terminal and lysine N-methyltransferase EFM7</fullName>
        <ecNumber evidence="5">2.1.1.-</ecNumber>
    </recommendedName>
    <alternativeName>
        <fullName evidence="5">Elongation factor methyltransferase 7</fullName>
    </alternativeName>
</protein>
<comment type="caution">
    <text evidence="5">Lacks conserved residue(s) required for the propagation of feature annotation.</text>
</comment>
<dbReference type="GO" id="GO:0071885">
    <property type="term" value="F:N-terminal protein N-methyltransferase activity"/>
    <property type="evidence" value="ECO:0007669"/>
    <property type="project" value="UniProtKB-UniRule"/>
</dbReference>
<dbReference type="AlphaFoldDB" id="A0A9W8LEV0"/>
<keyword evidence="8" id="KW-1185">Reference proteome</keyword>
<evidence type="ECO:0000256" key="4">
    <source>
        <dbReference type="ARBA" id="ARBA00022691"/>
    </source>
</evidence>
<comment type="similarity">
    <text evidence="5">Belongs to the class I-like SAM-binding methyltransferase superfamily. EFM7 family.</text>
</comment>
<feature type="compositionally biased region" description="Acidic residues" evidence="6">
    <location>
        <begin position="1"/>
        <end position="10"/>
    </location>
</feature>
<dbReference type="Pfam" id="PF10294">
    <property type="entry name" value="Methyltransf_16"/>
    <property type="match status" value="1"/>
</dbReference>
<sequence>MADNYEDDDGGAGLGAMFAEPEGFRPPPPPPKTEVFARRAENVEAGGVQLVKVSLLGAHPLWGHYLWNAARELAHYLDEHKAVVRGKTVLELGAAGALPSLVAALNGARRVVITDYPDADLVGNIRTGVALNMPERLADGSVVVDGYKWGHEIERIGALGGAADGTFDVLLMCDLVFNHTEHNGLLQSVARLMSRPAGAAYVFFTHHRPWLAEKDMEFIHRARDELGLCVDRIAESFTGAMFDADAGDPRVRGTVHGFRLSYHHQKAESS</sequence>
<dbReference type="PANTHER" id="PTHR14614">
    <property type="entry name" value="HEPATOCELLULAR CARCINOMA-ASSOCIATED ANTIGEN"/>
    <property type="match status" value="1"/>
</dbReference>
<feature type="binding site" evidence="5">
    <location>
        <position position="67"/>
    </location>
    <ligand>
        <name>S-adenosyl-L-methionine</name>
        <dbReference type="ChEBI" id="CHEBI:59789"/>
    </ligand>
</feature>
<evidence type="ECO:0000256" key="1">
    <source>
        <dbReference type="ARBA" id="ARBA00022490"/>
    </source>
</evidence>
<keyword evidence="2 5" id="KW-0489">Methyltransferase</keyword>
<dbReference type="EC" id="2.1.1.-" evidence="5"/>
<name>A0A9W8LEV0_9FUNG</name>
<comment type="caution">
    <text evidence="7">The sequence shown here is derived from an EMBL/GenBank/DDBJ whole genome shotgun (WGS) entry which is preliminary data.</text>
</comment>
<dbReference type="EMBL" id="JANBUL010000380">
    <property type="protein sequence ID" value="KAJ2776255.1"/>
    <property type="molecule type" value="Genomic_DNA"/>
</dbReference>
<dbReference type="InterPro" id="IPR029063">
    <property type="entry name" value="SAM-dependent_MTases_sf"/>
</dbReference>
<evidence type="ECO:0000256" key="6">
    <source>
        <dbReference type="SAM" id="MobiDB-lite"/>
    </source>
</evidence>
<feature type="binding site" evidence="5">
    <location>
        <begin position="93"/>
        <end position="95"/>
    </location>
    <ligand>
        <name>S-adenosyl-L-methionine</name>
        <dbReference type="ChEBI" id="CHEBI:59789"/>
    </ligand>
</feature>
<organism evidence="7 8">
    <name type="scientific">Coemansia javaensis</name>
    <dbReference type="NCBI Taxonomy" id="2761396"/>
    <lineage>
        <taxon>Eukaryota</taxon>
        <taxon>Fungi</taxon>
        <taxon>Fungi incertae sedis</taxon>
        <taxon>Zoopagomycota</taxon>
        <taxon>Kickxellomycotina</taxon>
        <taxon>Kickxellomycetes</taxon>
        <taxon>Kickxellales</taxon>
        <taxon>Kickxellaceae</taxon>
        <taxon>Coemansia</taxon>
    </lineage>
</organism>
<proteinExistence type="inferred from homology"/>
<dbReference type="GO" id="GO:0016279">
    <property type="term" value="F:protein-lysine N-methyltransferase activity"/>
    <property type="evidence" value="ECO:0007669"/>
    <property type="project" value="UniProtKB-UniRule"/>
</dbReference>
<dbReference type="GO" id="GO:0005737">
    <property type="term" value="C:cytoplasm"/>
    <property type="evidence" value="ECO:0007669"/>
    <property type="project" value="UniProtKB-SubCell"/>
</dbReference>
<dbReference type="InterPro" id="IPR019410">
    <property type="entry name" value="Methyltransf_16"/>
</dbReference>
<accession>A0A9W8LEV0</accession>
<keyword evidence="1 5" id="KW-0963">Cytoplasm</keyword>
<dbReference type="PANTHER" id="PTHR14614:SF10">
    <property type="entry name" value="PROTEIN N-TERMINAL AND LYSINE N-METHYLTRANSFERASE EFM7"/>
    <property type="match status" value="1"/>
</dbReference>
<dbReference type="GO" id="GO:0032259">
    <property type="term" value="P:methylation"/>
    <property type="evidence" value="ECO:0007669"/>
    <property type="project" value="UniProtKB-KW"/>
</dbReference>
<dbReference type="SUPFAM" id="SSF53335">
    <property type="entry name" value="S-adenosyl-L-methionine-dependent methyltransferases"/>
    <property type="match status" value="1"/>
</dbReference>
<comment type="subcellular location">
    <subcellularLocation>
        <location evidence="5">Cytoplasm</location>
    </subcellularLocation>
</comment>
<evidence type="ECO:0000256" key="3">
    <source>
        <dbReference type="ARBA" id="ARBA00022679"/>
    </source>
</evidence>
<keyword evidence="4 5" id="KW-0949">S-adenosyl-L-methionine</keyword>
<dbReference type="Proteomes" id="UP001140217">
    <property type="component" value="Unassembled WGS sequence"/>
</dbReference>
<feature type="binding site" evidence="5">
    <location>
        <position position="149"/>
    </location>
    <ligand>
        <name>S-adenosyl-L-methionine</name>
        <dbReference type="ChEBI" id="CHEBI:59789"/>
    </ligand>
</feature>
<evidence type="ECO:0000313" key="8">
    <source>
        <dbReference type="Proteomes" id="UP001140217"/>
    </source>
</evidence>
<reference evidence="7" key="1">
    <citation type="submission" date="2022-07" db="EMBL/GenBank/DDBJ databases">
        <title>Phylogenomic reconstructions and comparative analyses of Kickxellomycotina fungi.</title>
        <authorList>
            <person name="Reynolds N.K."/>
            <person name="Stajich J.E."/>
            <person name="Barry K."/>
            <person name="Grigoriev I.V."/>
            <person name="Crous P."/>
            <person name="Smith M.E."/>
        </authorList>
    </citation>
    <scope>NUCLEOTIDE SEQUENCE</scope>
    <source>
        <strain evidence="7">NBRC 105414</strain>
    </source>
</reference>
<feature type="region of interest" description="Disordered" evidence="6">
    <location>
        <begin position="1"/>
        <end position="31"/>
    </location>
</feature>
<dbReference type="PROSITE" id="PS51560">
    <property type="entry name" value="SAM_MT_NNT1"/>
    <property type="match status" value="1"/>
</dbReference>
<evidence type="ECO:0000256" key="5">
    <source>
        <dbReference type="HAMAP-Rule" id="MF_03223"/>
    </source>
</evidence>
<gene>
    <name evidence="5 7" type="primary">EFM7</name>
    <name evidence="7" type="ORF">H4R18_005773</name>
</gene>
<feature type="binding site" evidence="5">
    <location>
        <position position="115"/>
    </location>
    <ligand>
        <name>S-adenosyl-L-methionine</name>
        <dbReference type="ChEBI" id="CHEBI:59789"/>
    </ligand>
</feature>
<dbReference type="OrthoDB" id="46564at2759"/>
<dbReference type="Gene3D" id="3.40.50.150">
    <property type="entry name" value="Vaccinia Virus protein VP39"/>
    <property type="match status" value="1"/>
</dbReference>
<evidence type="ECO:0000256" key="2">
    <source>
        <dbReference type="ARBA" id="ARBA00022603"/>
    </source>
</evidence>
<evidence type="ECO:0000313" key="7">
    <source>
        <dbReference type="EMBL" id="KAJ2776255.1"/>
    </source>
</evidence>
<dbReference type="InterPro" id="IPR025784">
    <property type="entry name" value="EFM7"/>
</dbReference>